<reference evidence="2" key="2">
    <citation type="journal article" date="2015" name="Fish Shellfish Immunol.">
        <title>Early steps in the European eel (Anguilla anguilla)-Vibrio vulnificus interaction in the gills: Role of the RtxA13 toxin.</title>
        <authorList>
            <person name="Callol A."/>
            <person name="Pajuelo D."/>
            <person name="Ebbesson L."/>
            <person name="Teles M."/>
            <person name="MacKenzie S."/>
            <person name="Amaro C."/>
        </authorList>
    </citation>
    <scope>NUCLEOTIDE SEQUENCE</scope>
</reference>
<proteinExistence type="predicted"/>
<reference evidence="2" key="1">
    <citation type="submission" date="2014-11" db="EMBL/GenBank/DDBJ databases">
        <authorList>
            <person name="Amaro Gonzalez C."/>
        </authorList>
    </citation>
    <scope>NUCLEOTIDE SEQUENCE</scope>
</reference>
<evidence type="ECO:0000313" key="2">
    <source>
        <dbReference type="EMBL" id="JAH92593.1"/>
    </source>
</evidence>
<accession>A0A0E9WSX5</accession>
<feature type="compositionally biased region" description="Basic and acidic residues" evidence="1">
    <location>
        <begin position="10"/>
        <end position="21"/>
    </location>
</feature>
<dbReference type="EMBL" id="GBXM01015984">
    <property type="protein sequence ID" value="JAH92593.1"/>
    <property type="molecule type" value="Transcribed_RNA"/>
</dbReference>
<dbReference type="AlphaFoldDB" id="A0A0E9WSX5"/>
<evidence type="ECO:0000256" key="1">
    <source>
        <dbReference type="SAM" id="MobiDB-lite"/>
    </source>
</evidence>
<protein>
    <submittedName>
        <fullName evidence="2">Uncharacterized protein</fullName>
    </submittedName>
</protein>
<organism evidence="2">
    <name type="scientific">Anguilla anguilla</name>
    <name type="common">European freshwater eel</name>
    <name type="synonym">Muraena anguilla</name>
    <dbReference type="NCBI Taxonomy" id="7936"/>
    <lineage>
        <taxon>Eukaryota</taxon>
        <taxon>Metazoa</taxon>
        <taxon>Chordata</taxon>
        <taxon>Craniata</taxon>
        <taxon>Vertebrata</taxon>
        <taxon>Euteleostomi</taxon>
        <taxon>Actinopterygii</taxon>
        <taxon>Neopterygii</taxon>
        <taxon>Teleostei</taxon>
        <taxon>Anguilliformes</taxon>
        <taxon>Anguillidae</taxon>
        <taxon>Anguilla</taxon>
    </lineage>
</organism>
<sequence length="47" mass="5747">MAEKQLICKPRSEESMDRRQDSTATRYIKCSSLEKLEKERNRWWAEK</sequence>
<name>A0A0E9WSX5_ANGAN</name>
<feature type="region of interest" description="Disordered" evidence="1">
    <location>
        <begin position="1"/>
        <end position="21"/>
    </location>
</feature>